<reference evidence="3 4" key="1">
    <citation type="submission" date="2016-06" db="EMBL/GenBank/DDBJ databases">
        <title>Complete genome sequence of a saline-alkali tolerant type strain Dietzia timorensis ID05-A0528T.</title>
        <authorList>
            <person name="Wu X."/>
        </authorList>
    </citation>
    <scope>NUCLEOTIDE SEQUENCE [LARGE SCALE GENOMIC DNA]</scope>
    <source>
        <strain evidence="3 4">ID05-A0528</strain>
    </source>
</reference>
<dbReference type="PANTHER" id="PTHR45266">
    <property type="entry name" value="OXALOACETATE DECARBOXYLASE ALPHA CHAIN"/>
    <property type="match status" value="1"/>
</dbReference>
<proteinExistence type="predicted"/>
<keyword evidence="4" id="KW-1185">Reference proteome</keyword>
<dbReference type="InterPro" id="IPR000089">
    <property type="entry name" value="Biotin_lipoyl"/>
</dbReference>
<keyword evidence="1" id="KW-0092">Biotin</keyword>
<gene>
    <name evidence="3" type="ORF">BJL86_1044</name>
</gene>
<dbReference type="Pfam" id="PF00364">
    <property type="entry name" value="Biotin_lipoyl"/>
    <property type="match status" value="1"/>
</dbReference>
<organism evidence="3 4">
    <name type="scientific">Dietzia timorensis</name>
    <dbReference type="NCBI Taxonomy" id="499555"/>
    <lineage>
        <taxon>Bacteria</taxon>
        <taxon>Bacillati</taxon>
        <taxon>Actinomycetota</taxon>
        <taxon>Actinomycetes</taxon>
        <taxon>Mycobacteriales</taxon>
        <taxon>Dietziaceae</taxon>
        <taxon>Dietzia</taxon>
    </lineage>
</organism>
<dbReference type="NCBIfam" id="NF004547">
    <property type="entry name" value="PRK05889.1"/>
    <property type="match status" value="1"/>
</dbReference>
<accession>A0A173LKK6</accession>
<evidence type="ECO:0000313" key="4">
    <source>
        <dbReference type="Proteomes" id="UP000186104"/>
    </source>
</evidence>
<dbReference type="AlphaFoldDB" id="A0A173LKK6"/>
<dbReference type="Proteomes" id="UP000186104">
    <property type="component" value="Chromosome"/>
</dbReference>
<dbReference type="EMBL" id="CP015961">
    <property type="protein sequence ID" value="ANI91837.1"/>
    <property type="molecule type" value="Genomic_DNA"/>
</dbReference>
<name>A0A173LKK6_9ACTN</name>
<dbReference type="InterPro" id="IPR050709">
    <property type="entry name" value="Biotin_Carboxyl_Carrier/Decarb"/>
</dbReference>
<dbReference type="RefSeq" id="WP_067474846.1">
    <property type="nucleotide sequence ID" value="NZ_CP015961.1"/>
</dbReference>
<feature type="domain" description="Lipoyl-binding" evidence="2">
    <location>
        <begin position="1"/>
        <end position="71"/>
    </location>
</feature>
<dbReference type="Gene3D" id="2.40.50.100">
    <property type="match status" value="1"/>
</dbReference>
<dbReference type="OrthoDB" id="163546at2"/>
<evidence type="ECO:0000259" key="2">
    <source>
        <dbReference type="PROSITE" id="PS50968"/>
    </source>
</evidence>
<dbReference type="KEGG" id="dtm:BJL86_1044"/>
<dbReference type="STRING" id="499555.BJL86_1044"/>
<evidence type="ECO:0000313" key="3">
    <source>
        <dbReference type="EMBL" id="ANI91837.1"/>
    </source>
</evidence>
<dbReference type="PROSITE" id="PS50968">
    <property type="entry name" value="BIOTINYL_LIPOYL"/>
    <property type="match status" value="1"/>
</dbReference>
<dbReference type="CDD" id="cd06850">
    <property type="entry name" value="biotinyl_domain"/>
    <property type="match status" value="1"/>
</dbReference>
<evidence type="ECO:0000256" key="1">
    <source>
        <dbReference type="ARBA" id="ARBA00023267"/>
    </source>
</evidence>
<protein>
    <submittedName>
        <fullName evidence="3">Biotinylated protein TB7.3</fullName>
    </submittedName>
</protein>
<dbReference type="PANTHER" id="PTHR45266:SF3">
    <property type="entry name" value="OXALOACETATE DECARBOXYLASE ALPHA CHAIN"/>
    <property type="match status" value="1"/>
</dbReference>
<dbReference type="SUPFAM" id="SSF51230">
    <property type="entry name" value="Single hybrid motif"/>
    <property type="match status" value="1"/>
</dbReference>
<dbReference type="InterPro" id="IPR011053">
    <property type="entry name" value="Single_hybrid_motif"/>
</dbReference>
<sequence>MAEKVSAEMVASILQVQVAVGDTVEPGQAVILLESMKMEIPVLTETGGKVTGISVEVGDVVQAGDLLVEIE</sequence>